<keyword evidence="4" id="KW-1185">Reference proteome</keyword>
<evidence type="ECO:0000313" key="2">
    <source>
        <dbReference type="EMBL" id="CAI4018636.1"/>
    </source>
</evidence>
<gene>
    <name evidence="2" type="ORF">C1SCF055_LOCUS43188</name>
</gene>
<reference evidence="3 4" key="2">
    <citation type="submission" date="2024-05" db="EMBL/GenBank/DDBJ databases">
        <authorList>
            <person name="Chen Y."/>
            <person name="Shah S."/>
            <person name="Dougan E. K."/>
            <person name="Thang M."/>
            <person name="Chan C."/>
        </authorList>
    </citation>
    <scope>NUCLEOTIDE SEQUENCE [LARGE SCALE GENOMIC DNA]</scope>
</reference>
<sequence length="1013" mass="111486">MVGMDVGFENPLFASIELSYEEVDKDPHAEPPQKMLTLYEMDLGLNHVTRKFADAVDHSAHALIAVPGGVDGPSGVLVCCENCLVYKKQGHPDVVCAIPRRLEMAQEKGLLIVAHATHKLKDFFFFLIQSEYGDLYKVTLTHDEDLVSEVQVKYFDTVPLSNALCVLKTGFLFAAAEFGNHALYQFQGIGTDEEDPMCTSSHPHGAQALVAFKPRSLKNLMLYDEMPSLSPIIDMKVLDATGEGKPQLYTMCGRGPRASLRVLRHGLAVTEMAVSELPGKPNAVWTVKAGDPRAMGRWGTGVLGRQLCKTIGPQSVGSGRSRDIFPLALLDSRECKPHDWSCQSWKILREFVNAAIGALNWCYGCQVSCLQSSRRTAAQRDVLQRLVSRCVDFCNRLQAPDAGSWESLTPDWVPLPQRPEGPKYGGLCAEKVDVLPQAGVCDPMPCLPPAVQQLVNCEQKMFADAPKGLEVFEDVADAERLEYIKLVVRQLRAKQLGLTTKPRGGGAVIAVGKPGGKRQRVVWHGRRVSAAAVRPPKPRHLASPTALTFLECKQGRQIRCSKRDASCWFDQLALPADLGRWMGRPRVSQRELCSIGGMTVEEVQACLLPGDLLDASGLCPVSLTWPMGFAWSSYIAQEFLLDVCRAADLDESSILSCETATPMSFELAFAAATDDVMIFSDAGEGGTLQAARNLDAEMQKRGIIRNTAKDVNDELVATCVGVALEQGTHLGVPSARCLAMMVSVVHLLSCAEASPKQVQQQLGVQQWFDLLRRCKLSVYNKVYDFIRDPHDTRPRRLPHEALFELGIGMLLGIFWQVDLRKPFLPLLSATDASTEFGFGGSIARLPADMIRRLARISEKQGDYVVLDGGTSTKPAKRLGQAHQLGLSLDDFVDIFSVKSRHSAHINVLEGEAFLWWLRWILRCRRRHCSQVVVLVDSSVWLGAAAKGRSSTRLNRLLRKAAALEMSGDLQVYLILVPSAENASDKPSRGIRCSAKFASKLQSNRYVVPCNSPK</sequence>
<dbReference type="Pfam" id="PF10433">
    <property type="entry name" value="Beta-prop_RSE1_1st"/>
    <property type="match status" value="1"/>
</dbReference>
<evidence type="ECO:0000313" key="4">
    <source>
        <dbReference type="Proteomes" id="UP001152797"/>
    </source>
</evidence>
<dbReference type="AlphaFoldDB" id="A0A9P1M152"/>
<organism evidence="2">
    <name type="scientific">Cladocopium goreaui</name>
    <dbReference type="NCBI Taxonomy" id="2562237"/>
    <lineage>
        <taxon>Eukaryota</taxon>
        <taxon>Sar</taxon>
        <taxon>Alveolata</taxon>
        <taxon>Dinophyceae</taxon>
        <taxon>Suessiales</taxon>
        <taxon>Symbiodiniaceae</taxon>
        <taxon>Cladocopium</taxon>
    </lineage>
</organism>
<dbReference type="Proteomes" id="UP001152797">
    <property type="component" value="Unassembled WGS sequence"/>
</dbReference>
<accession>A0A9P1M152</accession>
<name>A0A9P1M152_9DINO</name>
<dbReference type="Gene3D" id="2.130.10.10">
    <property type="entry name" value="YVTN repeat-like/Quinoprotein amine dehydrogenase"/>
    <property type="match status" value="2"/>
</dbReference>
<dbReference type="OrthoDB" id="433560at2759"/>
<dbReference type="PANTHER" id="PTHR10644">
    <property type="entry name" value="DNA REPAIR/RNA PROCESSING CPSF FAMILY"/>
    <property type="match status" value="1"/>
</dbReference>
<evidence type="ECO:0000259" key="1">
    <source>
        <dbReference type="Pfam" id="PF10433"/>
    </source>
</evidence>
<dbReference type="InterPro" id="IPR015943">
    <property type="entry name" value="WD40/YVTN_repeat-like_dom_sf"/>
</dbReference>
<evidence type="ECO:0000313" key="3">
    <source>
        <dbReference type="EMBL" id="CAL4805948.1"/>
    </source>
</evidence>
<feature type="domain" description="RSE1/DDB1/CPSF1 first beta-propeller" evidence="1">
    <location>
        <begin position="1"/>
        <end position="199"/>
    </location>
</feature>
<reference evidence="2" key="1">
    <citation type="submission" date="2022-10" db="EMBL/GenBank/DDBJ databases">
        <authorList>
            <person name="Chen Y."/>
            <person name="Dougan E. K."/>
            <person name="Chan C."/>
            <person name="Rhodes N."/>
            <person name="Thang M."/>
        </authorList>
    </citation>
    <scope>NUCLEOTIDE SEQUENCE</scope>
</reference>
<proteinExistence type="predicted"/>
<dbReference type="EMBL" id="CAMXCT020006705">
    <property type="protein sequence ID" value="CAL1172011.1"/>
    <property type="molecule type" value="Genomic_DNA"/>
</dbReference>
<dbReference type="InterPro" id="IPR018846">
    <property type="entry name" value="Beta-prop_RSE1/DDB1/CPSF1_1st"/>
</dbReference>
<dbReference type="EMBL" id="CAMXCT010006705">
    <property type="protein sequence ID" value="CAI4018636.1"/>
    <property type="molecule type" value="Genomic_DNA"/>
</dbReference>
<protein>
    <submittedName>
        <fullName evidence="3">Phosphodiesterase</fullName>
    </submittedName>
</protein>
<dbReference type="EMBL" id="CAMXCT030006705">
    <property type="protein sequence ID" value="CAL4805948.1"/>
    <property type="molecule type" value="Genomic_DNA"/>
</dbReference>
<dbReference type="InterPro" id="IPR050358">
    <property type="entry name" value="RSE1/DDB1/CFT1"/>
</dbReference>
<comment type="caution">
    <text evidence="2">The sequence shown here is derived from an EMBL/GenBank/DDBJ whole genome shotgun (WGS) entry which is preliminary data.</text>
</comment>